<dbReference type="EMBL" id="GG657755">
    <property type="protein sequence ID" value="EFL29442.1"/>
    <property type="molecule type" value="Genomic_DNA"/>
</dbReference>
<organism evidence="2 3">
    <name type="scientific">Streptomyces himastatinicus ATCC 53653</name>
    <dbReference type="NCBI Taxonomy" id="457427"/>
    <lineage>
        <taxon>Bacteria</taxon>
        <taxon>Bacillati</taxon>
        <taxon>Actinomycetota</taxon>
        <taxon>Actinomycetes</taxon>
        <taxon>Kitasatosporales</taxon>
        <taxon>Streptomycetaceae</taxon>
        <taxon>Streptomyces</taxon>
        <taxon>Streptomyces violaceusniger group</taxon>
    </lineage>
</organism>
<accession>D9WX14</accession>
<sequence>MGRGRCPPRRRVDAHGRGCPADLGRGPPGRHGVHRSPLRPGQALRVLARPAGPLSEASAIITDMSNPDIRTVFHPDRWRYLTPTEVTALQDWLGANGLDPRDVDRAPITIEQRDGQRVIRYTAFLRAEDGCKYRDPVTDRTAREERTVPLLVEPPEDWAQQ</sequence>
<dbReference type="HOGENOM" id="CLU_1642790_0_0_11"/>
<dbReference type="Proteomes" id="UP000003963">
    <property type="component" value="Unassembled WGS sequence"/>
</dbReference>
<dbReference type="AlphaFoldDB" id="D9WX14"/>
<reference evidence="2 3" key="1">
    <citation type="submission" date="2009-02" db="EMBL/GenBank/DDBJ databases">
        <title>Annotation of Streptomyces hygroscopicus strain ATCC 53653.</title>
        <authorList>
            <consortium name="The Broad Institute Genome Sequencing Platform"/>
            <consortium name="Broad Institute Microbial Sequencing Center"/>
            <person name="Fischbach M."/>
            <person name="Godfrey P."/>
            <person name="Ward D."/>
            <person name="Young S."/>
            <person name="Zeng Q."/>
            <person name="Koehrsen M."/>
            <person name="Alvarado L."/>
            <person name="Berlin A.M."/>
            <person name="Bochicchio J."/>
            <person name="Borenstein D."/>
            <person name="Chapman S.B."/>
            <person name="Chen Z."/>
            <person name="Engels R."/>
            <person name="Freedman E."/>
            <person name="Gellesch M."/>
            <person name="Goldberg J."/>
            <person name="Griggs A."/>
            <person name="Gujja S."/>
            <person name="Heilman E.R."/>
            <person name="Heiman D.I."/>
            <person name="Hepburn T.A."/>
            <person name="Howarth C."/>
            <person name="Jen D."/>
            <person name="Larson L."/>
            <person name="Lewis B."/>
            <person name="Mehta T."/>
            <person name="Park D."/>
            <person name="Pearson M."/>
            <person name="Richards J."/>
            <person name="Roberts A."/>
            <person name="Saif S."/>
            <person name="Shea T.D."/>
            <person name="Shenoy N."/>
            <person name="Sisk P."/>
            <person name="Stolte C."/>
            <person name="Sykes S.N."/>
            <person name="Thomson T."/>
            <person name="Walk T."/>
            <person name="White J."/>
            <person name="Yandava C."/>
            <person name="Straight P."/>
            <person name="Clardy J."/>
            <person name="Hung D."/>
            <person name="Kolter R."/>
            <person name="Mekalanos J."/>
            <person name="Walker S."/>
            <person name="Walsh C.T."/>
            <person name="Wieland-Brown L.C."/>
            <person name="Haas B."/>
            <person name="Nusbaum C."/>
            <person name="Birren B."/>
        </authorList>
    </citation>
    <scope>NUCLEOTIDE SEQUENCE [LARGE SCALE GENOMIC DNA]</scope>
    <source>
        <strain evidence="2 3">ATCC 53653</strain>
    </source>
</reference>
<proteinExistence type="predicted"/>
<evidence type="ECO:0000313" key="3">
    <source>
        <dbReference type="Proteomes" id="UP000003963"/>
    </source>
</evidence>
<gene>
    <name evidence="2" type="ORF">SSOG_09156</name>
</gene>
<feature type="region of interest" description="Disordered" evidence="1">
    <location>
        <begin position="1"/>
        <end position="39"/>
    </location>
</feature>
<keyword evidence="3" id="KW-1185">Reference proteome</keyword>
<name>D9WX14_9ACTN</name>
<evidence type="ECO:0000256" key="1">
    <source>
        <dbReference type="SAM" id="MobiDB-lite"/>
    </source>
</evidence>
<protein>
    <submittedName>
        <fullName evidence="2">Uncharacterized protein</fullName>
    </submittedName>
</protein>
<dbReference type="STRING" id="457427.SSOG_09156"/>
<evidence type="ECO:0000313" key="2">
    <source>
        <dbReference type="EMBL" id="EFL29442.1"/>
    </source>
</evidence>